<dbReference type="InParanoid" id="A0A1X7TSW9"/>
<reference evidence="2" key="1">
    <citation type="submission" date="2017-05" db="UniProtKB">
        <authorList>
            <consortium name="EnsemblMetazoa"/>
        </authorList>
    </citation>
    <scope>IDENTIFICATION</scope>
</reference>
<protein>
    <submittedName>
        <fullName evidence="2">Uncharacterized protein</fullName>
    </submittedName>
</protein>
<evidence type="ECO:0000313" key="2">
    <source>
        <dbReference type="EnsemblMetazoa" id="Aqu2.1.18321_001"/>
    </source>
</evidence>
<feature type="compositionally biased region" description="Polar residues" evidence="1">
    <location>
        <begin position="128"/>
        <end position="137"/>
    </location>
</feature>
<feature type="compositionally biased region" description="Basic and acidic residues" evidence="1">
    <location>
        <begin position="138"/>
        <end position="219"/>
    </location>
</feature>
<sequence length="219" mass="25429">MIQMENITFDSNPLKIEFINGTPPSIQCTFTNDVLISNHHLAGCLVYYANISHPAYALRDNDESSVTVNITDISSGYYNISVIPLTYPVQDLSVNISAQPIKPQPSTSTTIATSTIYTTITVFNATAVCSPTPSTSNYEKRRKTEDEDKRRKTKDEDKRRKTEDEDKRKKTEDYEKRRKTEDEDKRRKTKDYEKRSKTEDYDKRRKTQDYDKRRKTEGD</sequence>
<dbReference type="EnsemblMetazoa" id="Aqu2.1.18321_001">
    <property type="protein sequence ID" value="Aqu2.1.18321_001"/>
    <property type="gene ID" value="Aqu2.1.18321"/>
</dbReference>
<accession>A0A1X7TSW9</accession>
<dbReference type="AlphaFoldDB" id="A0A1X7TSW9"/>
<feature type="region of interest" description="Disordered" evidence="1">
    <location>
        <begin position="128"/>
        <end position="219"/>
    </location>
</feature>
<name>A0A1X7TSW9_AMPQE</name>
<evidence type="ECO:0000256" key="1">
    <source>
        <dbReference type="SAM" id="MobiDB-lite"/>
    </source>
</evidence>
<organism evidence="2">
    <name type="scientific">Amphimedon queenslandica</name>
    <name type="common">Sponge</name>
    <dbReference type="NCBI Taxonomy" id="400682"/>
    <lineage>
        <taxon>Eukaryota</taxon>
        <taxon>Metazoa</taxon>
        <taxon>Porifera</taxon>
        <taxon>Demospongiae</taxon>
        <taxon>Heteroscleromorpha</taxon>
        <taxon>Haplosclerida</taxon>
        <taxon>Niphatidae</taxon>
        <taxon>Amphimedon</taxon>
    </lineage>
</organism>
<proteinExistence type="predicted"/>